<dbReference type="EMBL" id="JANHAX010000002">
    <property type="protein sequence ID" value="MDQ2090174.1"/>
    <property type="molecule type" value="Genomic_DNA"/>
</dbReference>
<evidence type="ECO:0000313" key="5">
    <source>
        <dbReference type="Proteomes" id="UP001226762"/>
    </source>
</evidence>
<keyword evidence="5" id="KW-1185">Reference proteome</keyword>
<dbReference type="Pfam" id="PF01551">
    <property type="entry name" value="Peptidase_M23"/>
    <property type="match status" value="1"/>
</dbReference>
<dbReference type="Gene3D" id="2.70.70.10">
    <property type="entry name" value="Glucose Permease (Domain IIA)"/>
    <property type="match status" value="1"/>
</dbReference>
<name>A0AAE3WCG4_9RHOB</name>
<accession>A0AAE3WCG4</accession>
<reference evidence="4" key="1">
    <citation type="submission" date="2022-07" db="EMBL/GenBank/DDBJ databases">
        <authorList>
            <person name="Otstavnykh N."/>
            <person name="Isaeva M."/>
            <person name="Bystritskaya E."/>
        </authorList>
    </citation>
    <scope>NUCLEOTIDE SEQUENCE</scope>
    <source>
        <strain evidence="4">KCTC 52189</strain>
    </source>
</reference>
<dbReference type="GO" id="GO:0004222">
    <property type="term" value="F:metalloendopeptidase activity"/>
    <property type="evidence" value="ECO:0007669"/>
    <property type="project" value="TreeGrafter"/>
</dbReference>
<dbReference type="PANTHER" id="PTHR21666">
    <property type="entry name" value="PEPTIDASE-RELATED"/>
    <property type="match status" value="1"/>
</dbReference>
<evidence type="ECO:0000313" key="4">
    <source>
        <dbReference type="EMBL" id="MDQ2090174.1"/>
    </source>
</evidence>
<reference evidence="4" key="2">
    <citation type="submission" date="2023-02" db="EMBL/GenBank/DDBJ databases">
        <title>'Rhodoalgimonas zhirmunskyi' gen. nov., isolated from a red alga.</title>
        <authorList>
            <person name="Nedashkovskaya O.I."/>
            <person name="Otstavnykh N.Y."/>
            <person name="Bystritskaya E.P."/>
            <person name="Balabanova L.A."/>
            <person name="Isaeva M.P."/>
        </authorList>
    </citation>
    <scope>NUCLEOTIDE SEQUENCE</scope>
    <source>
        <strain evidence="4">KCTC 52189</strain>
    </source>
</reference>
<dbReference type="AlphaFoldDB" id="A0AAE3WCG4"/>
<proteinExistence type="predicted"/>
<dbReference type="SUPFAM" id="SSF51261">
    <property type="entry name" value="Duplicated hybrid motif"/>
    <property type="match status" value="1"/>
</dbReference>
<organism evidence="4 5">
    <name type="scientific">Marimonas arenosa</name>
    <dbReference type="NCBI Taxonomy" id="1795305"/>
    <lineage>
        <taxon>Bacteria</taxon>
        <taxon>Pseudomonadati</taxon>
        <taxon>Pseudomonadota</taxon>
        <taxon>Alphaproteobacteria</taxon>
        <taxon>Rhodobacterales</taxon>
        <taxon>Paracoccaceae</taxon>
        <taxon>Marimonas</taxon>
    </lineage>
</organism>
<evidence type="ECO:0000259" key="3">
    <source>
        <dbReference type="Pfam" id="PF01551"/>
    </source>
</evidence>
<dbReference type="PANTHER" id="PTHR21666:SF289">
    <property type="entry name" value="L-ALA--D-GLU ENDOPEPTIDASE"/>
    <property type="match status" value="1"/>
</dbReference>
<dbReference type="InterPro" id="IPR050570">
    <property type="entry name" value="Cell_wall_metabolism_enzyme"/>
</dbReference>
<protein>
    <submittedName>
        <fullName evidence="4">M23 family metallopeptidase</fullName>
    </submittedName>
</protein>
<evidence type="ECO:0000256" key="1">
    <source>
        <dbReference type="ARBA" id="ARBA00022729"/>
    </source>
</evidence>
<sequence length="320" mass="34047">MRAVLIGGCLAAGSALAADPPVLQFPLDCTLGETCFIEDYVDHDPDPGKISDFACGLNTRDSHKGTDIALLRFDDIEAGVTVRAAAPGRVWRTRDGMRDDWREKPGVTAENACGNAVILDHGDGWQSVYCHLRQGSIRVADGDRVYAGAALGLVGLSGRTTHPHLHLSLYRNGALVDPFRPDGGDGCGPAGASLWADPPAYHATLLRRAGFSDHVPDHDDLRDGSARRDRIAPDAPLVVYAEAGHARPGDQITITATGPEGEIFRDTRILSDPKPSQLPAFGRKAPPGGWPEGAYLGEILLTRAGLVIAHRFAHVKVAGP</sequence>
<dbReference type="RefSeq" id="WP_306735439.1">
    <property type="nucleotide sequence ID" value="NZ_JANHAX010000002.1"/>
</dbReference>
<feature type="domain" description="M23ase beta-sheet core" evidence="3">
    <location>
        <begin position="62"/>
        <end position="178"/>
    </location>
</feature>
<comment type="caution">
    <text evidence="4">The sequence shown here is derived from an EMBL/GenBank/DDBJ whole genome shotgun (WGS) entry which is preliminary data.</text>
</comment>
<dbReference type="InterPro" id="IPR016047">
    <property type="entry name" value="M23ase_b-sheet_dom"/>
</dbReference>
<evidence type="ECO:0000256" key="2">
    <source>
        <dbReference type="SAM" id="SignalP"/>
    </source>
</evidence>
<feature type="signal peptide" evidence="2">
    <location>
        <begin position="1"/>
        <end position="17"/>
    </location>
</feature>
<dbReference type="CDD" id="cd12797">
    <property type="entry name" value="M23_peptidase"/>
    <property type="match status" value="1"/>
</dbReference>
<feature type="chain" id="PRO_5042146487" evidence="2">
    <location>
        <begin position="18"/>
        <end position="320"/>
    </location>
</feature>
<keyword evidence="1 2" id="KW-0732">Signal</keyword>
<gene>
    <name evidence="4" type="ORF">NO357_09725</name>
</gene>
<dbReference type="Proteomes" id="UP001226762">
    <property type="component" value="Unassembled WGS sequence"/>
</dbReference>
<dbReference type="InterPro" id="IPR011055">
    <property type="entry name" value="Dup_hybrid_motif"/>
</dbReference>